<keyword evidence="2" id="KW-0235">DNA replication</keyword>
<dbReference type="GO" id="GO:0006271">
    <property type="term" value="P:DNA strand elongation involved in DNA replication"/>
    <property type="evidence" value="ECO:0007669"/>
    <property type="project" value="TreeGrafter"/>
</dbReference>
<protein>
    <submittedName>
        <fullName evidence="6">Pol31 protein</fullName>
    </submittedName>
</protein>
<reference evidence="6" key="1">
    <citation type="submission" date="2021-02" db="EMBL/GenBank/DDBJ databases">
        <authorList>
            <person name="Dougan E. K."/>
            <person name="Rhodes N."/>
            <person name="Thang M."/>
            <person name="Chan C."/>
        </authorList>
    </citation>
    <scope>NUCLEOTIDE SEQUENCE</scope>
</reference>
<proteinExistence type="inferred from homology"/>
<dbReference type="Pfam" id="PF18018">
    <property type="entry name" value="DNA_pol_D_N"/>
    <property type="match status" value="1"/>
</dbReference>
<dbReference type="Gene3D" id="3.60.21.50">
    <property type="match status" value="1"/>
</dbReference>
<feature type="region of interest" description="Disordered" evidence="3">
    <location>
        <begin position="1"/>
        <end position="81"/>
    </location>
</feature>
<comment type="caution">
    <text evidence="6">The sequence shown here is derived from an EMBL/GenBank/DDBJ whole genome shotgun (WGS) entry which is preliminary data.</text>
</comment>
<dbReference type="InterPro" id="IPR024826">
    <property type="entry name" value="DNA_pol_delta/II_ssu"/>
</dbReference>
<evidence type="ECO:0000313" key="6">
    <source>
        <dbReference type="EMBL" id="CAE7192089.1"/>
    </source>
</evidence>
<evidence type="ECO:0000259" key="4">
    <source>
        <dbReference type="Pfam" id="PF04042"/>
    </source>
</evidence>
<accession>A0A812IXB2</accession>
<dbReference type="GO" id="GO:0003677">
    <property type="term" value="F:DNA binding"/>
    <property type="evidence" value="ECO:0007669"/>
    <property type="project" value="InterPro"/>
</dbReference>
<dbReference type="Gene3D" id="2.40.50.430">
    <property type="match status" value="1"/>
</dbReference>
<dbReference type="Pfam" id="PF04042">
    <property type="entry name" value="DNA_pol_E_B"/>
    <property type="match status" value="1"/>
</dbReference>
<keyword evidence="7" id="KW-1185">Reference proteome</keyword>
<organism evidence="6 7">
    <name type="scientific">Symbiodinium natans</name>
    <dbReference type="NCBI Taxonomy" id="878477"/>
    <lineage>
        <taxon>Eukaryota</taxon>
        <taxon>Sar</taxon>
        <taxon>Alveolata</taxon>
        <taxon>Dinophyceae</taxon>
        <taxon>Suessiales</taxon>
        <taxon>Symbiodiniaceae</taxon>
        <taxon>Symbiodinium</taxon>
    </lineage>
</organism>
<evidence type="ECO:0000259" key="5">
    <source>
        <dbReference type="Pfam" id="PF18018"/>
    </source>
</evidence>
<comment type="similarity">
    <text evidence="1">Belongs to the DNA polymerase delta/II small subunit family.</text>
</comment>
<dbReference type="InterPro" id="IPR007185">
    <property type="entry name" value="DNA_pol_a/d/e_bsu"/>
</dbReference>
<dbReference type="PANTHER" id="PTHR10416">
    <property type="entry name" value="DNA POLYMERASE DELTA SUBUNIT 2"/>
    <property type="match status" value="1"/>
</dbReference>
<dbReference type="Proteomes" id="UP000604046">
    <property type="component" value="Unassembled WGS sequence"/>
</dbReference>
<dbReference type="AlphaFoldDB" id="A0A812IXB2"/>
<evidence type="ECO:0000256" key="1">
    <source>
        <dbReference type="ARBA" id="ARBA00006035"/>
    </source>
</evidence>
<evidence type="ECO:0000313" key="7">
    <source>
        <dbReference type="Proteomes" id="UP000604046"/>
    </source>
</evidence>
<dbReference type="EMBL" id="CAJNDS010000323">
    <property type="protein sequence ID" value="CAE7192089.1"/>
    <property type="molecule type" value="Genomic_DNA"/>
</dbReference>
<dbReference type="InterPro" id="IPR040663">
    <property type="entry name" value="DNA_pol_D_N"/>
</dbReference>
<dbReference type="PANTHER" id="PTHR10416:SF0">
    <property type="entry name" value="DNA POLYMERASE DELTA SUBUNIT 2"/>
    <property type="match status" value="1"/>
</dbReference>
<dbReference type="GO" id="GO:0043625">
    <property type="term" value="C:delta DNA polymerase complex"/>
    <property type="evidence" value="ECO:0007669"/>
    <property type="project" value="TreeGrafter"/>
</dbReference>
<evidence type="ECO:0000256" key="3">
    <source>
        <dbReference type="SAM" id="MobiDB-lite"/>
    </source>
</evidence>
<feature type="domain" description="DNA polymerase alpha/delta/epsilon subunit B" evidence="4">
    <location>
        <begin position="260"/>
        <end position="447"/>
    </location>
</feature>
<name>A0A812IXB2_9DINO</name>
<feature type="compositionally biased region" description="Polar residues" evidence="3">
    <location>
        <begin position="10"/>
        <end position="19"/>
    </location>
</feature>
<sequence length="501" mass="54250">MAPLAKKARTTASQGNISSFFGPKKAVEASQTNEKPELKAEGSTELQKPPGQVCTPTKDEHHKVCPSVPTPEKSSPPVPRRVATACSGRFQSGFARDKASSWQQYNNLYRLRLKQLAGACRDEAKRKWSSVAGKGFLQDLSEFRGGSDMEIVVVGVLFKELHNRPNVIDQYKGSKALLNGAKEEVSVLYSEKDTLWLEDCVMRVQLEVDQEVLAVLATGFVVAVRGVATQAGTLRVHGVQLPRMPVMPPISSSETSGPFIAFVSGLGFGDQKNMEARAKALDFLSGKVPGPAVQHVVVCGGCFAQSCQVDSDVKAVAAALRQMDTEMLPLVEAKSVQVMPSYGEPTNASMPQLPFHRSLFQLSSSSGFRPVGNPCSLNFDGLEVLGHSGEPVKDLLRCTQLQPMQALQKCLEARHLAPTAPDTLLTQPFEDSDPFVLESVPHILFSGGHDKAVQAWHPCARGGGGTQCICVPAFHLQPAVVLVNLRDPRDVRVEEFSVTQK</sequence>
<dbReference type="OrthoDB" id="433628at2759"/>
<feature type="domain" description="DNA polymerase delta subunit OB-fold" evidence="5">
    <location>
        <begin position="104"/>
        <end position="237"/>
    </location>
</feature>
<gene>
    <name evidence="6" type="primary">Pol31</name>
    <name evidence="6" type="ORF">SNAT2548_LOCUS5119</name>
</gene>
<evidence type="ECO:0000256" key="2">
    <source>
        <dbReference type="ARBA" id="ARBA00022705"/>
    </source>
</evidence>